<organism evidence="1 2">
    <name type="scientific">Castanea mollissima</name>
    <name type="common">Chinese chestnut</name>
    <dbReference type="NCBI Taxonomy" id="60419"/>
    <lineage>
        <taxon>Eukaryota</taxon>
        <taxon>Viridiplantae</taxon>
        <taxon>Streptophyta</taxon>
        <taxon>Embryophyta</taxon>
        <taxon>Tracheophyta</taxon>
        <taxon>Spermatophyta</taxon>
        <taxon>Magnoliopsida</taxon>
        <taxon>eudicotyledons</taxon>
        <taxon>Gunneridae</taxon>
        <taxon>Pentapetalae</taxon>
        <taxon>rosids</taxon>
        <taxon>fabids</taxon>
        <taxon>Fagales</taxon>
        <taxon>Fagaceae</taxon>
        <taxon>Castanea</taxon>
    </lineage>
</organism>
<gene>
    <name evidence="1" type="ORF">CMV_025898</name>
</gene>
<accession>A0A8J4QJ06</accession>
<reference evidence="1" key="1">
    <citation type="submission" date="2020-03" db="EMBL/GenBank/DDBJ databases">
        <title>Castanea mollissima Vanexum genome sequencing.</title>
        <authorList>
            <person name="Staton M."/>
        </authorList>
    </citation>
    <scope>NUCLEOTIDE SEQUENCE</scope>
    <source>
        <tissue evidence="1">Leaf</tissue>
    </source>
</reference>
<sequence>MNSIRRAIVADSVAVVEAMKDLGICSCWTPEKTAQGPIIADCDAAVCSNHSNLSMVTRNHGGGNREMLRAEITTSNSENLVVEIEAMRWAMA</sequence>
<dbReference type="AlphaFoldDB" id="A0A8J4QJ06"/>
<dbReference type="Proteomes" id="UP000737018">
    <property type="component" value="Unassembled WGS sequence"/>
</dbReference>
<evidence type="ECO:0000313" key="1">
    <source>
        <dbReference type="EMBL" id="KAF3948054.1"/>
    </source>
</evidence>
<dbReference type="EMBL" id="JRKL02007146">
    <property type="protein sequence ID" value="KAF3948054.1"/>
    <property type="molecule type" value="Genomic_DNA"/>
</dbReference>
<proteinExistence type="predicted"/>
<keyword evidence="2" id="KW-1185">Reference proteome</keyword>
<comment type="caution">
    <text evidence="1">The sequence shown here is derived from an EMBL/GenBank/DDBJ whole genome shotgun (WGS) entry which is preliminary data.</text>
</comment>
<evidence type="ECO:0000313" key="2">
    <source>
        <dbReference type="Proteomes" id="UP000737018"/>
    </source>
</evidence>
<name>A0A8J4QJ06_9ROSI</name>
<protein>
    <submittedName>
        <fullName evidence="1">Uncharacterized protein</fullName>
    </submittedName>
</protein>